<dbReference type="PANTHER" id="PTHR15261">
    <property type="entry name" value="THROMBOSPONDIN-TYPE LAMININ G DOMAIN AND EAR REPEAT-CONTAINING"/>
    <property type="match status" value="1"/>
</dbReference>
<evidence type="ECO:0000256" key="3">
    <source>
        <dbReference type="SAM" id="MobiDB-lite"/>
    </source>
</evidence>
<evidence type="ECO:0000313" key="6">
    <source>
        <dbReference type="Proteomes" id="UP000001593"/>
    </source>
</evidence>
<proteinExistence type="predicted"/>
<dbReference type="InterPro" id="IPR011047">
    <property type="entry name" value="Quinoprotein_ADH-like_sf"/>
</dbReference>
<reference evidence="5 6" key="1">
    <citation type="journal article" date="2007" name="Science">
        <title>Sea anemone genome reveals ancestral eumetazoan gene repertoire and genomic organization.</title>
        <authorList>
            <person name="Putnam N.H."/>
            <person name="Srivastava M."/>
            <person name="Hellsten U."/>
            <person name="Dirks B."/>
            <person name="Chapman J."/>
            <person name="Salamov A."/>
            <person name="Terry A."/>
            <person name="Shapiro H."/>
            <person name="Lindquist E."/>
            <person name="Kapitonov V.V."/>
            <person name="Jurka J."/>
            <person name="Genikhovich G."/>
            <person name="Grigoriev I.V."/>
            <person name="Lucas S.M."/>
            <person name="Steele R.E."/>
            <person name="Finnerty J.R."/>
            <person name="Technau U."/>
            <person name="Martindale M.Q."/>
            <person name="Rokhsar D.S."/>
        </authorList>
    </citation>
    <scope>NUCLEOTIDE SEQUENCE [LARGE SCALE GENOMIC DNA]</scope>
    <source>
        <strain evidence="6">CH2 X CH6</strain>
    </source>
</reference>
<organism evidence="5 6">
    <name type="scientific">Nematostella vectensis</name>
    <name type="common">Starlet sea anemone</name>
    <dbReference type="NCBI Taxonomy" id="45351"/>
    <lineage>
        <taxon>Eukaryota</taxon>
        <taxon>Metazoa</taxon>
        <taxon>Cnidaria</taxon>
        <taxon>Anthozoa</taxon>
        <taxon>Hexacorallia</taxon>
        <taxon>Actiniaria</taxon>
        <taxon>Edwardsiidae</taxon>
        <taxon>Nematostella</taxon>
    </lineage>
</organism>
<dbReference type="Pfam" id="PF01391">
    <property type="entry name" value="Collagen"/>
    <property type="match status" value="1"/>
</dbReference>
<dbReference type="HOGENOM" id="CLU_335340_0_0_1"/>
<feature type="region of interest" description="Disordered" evidence="3">
    <location>
        <begin position="450"/>
        <end position="472"/>
    </location>
</feature>
<dbReference type="Proteomes" id="UP000001593">
    <property type="component" value="Unassembled WGS sequence"/>
</dbReference>
<dbReference type="EMBL" id="DS469923">
    <property type="protein sequence ID" value="EDO31244.1"/>
    <property type="molecule type" value="Genomic_DNA"/>
</dbReference>
<dbReference type="AlphaFoldDB" id="A7SYH4"/>
<dbReference type="InterPro" id="IPR005492">
    <property type="entry name" value="EPTP"/>
</dbReference>
<dbReference type="Gene3D" id="1.20.5.320">
    <property type="entry name" value="6-Phosphogluconate Dehydrogenase, domain 3"/>
    <property type="match status" value="2"/>
</dbReference>
<dbReference type="STRING" id="45351.A7SYH4"/>
<dbReference type="GO" id="GO:0007165">
    <property type="term" value="P:signal transduction"/>
    <property type="evidence" value="ECO:0000318"/>
    <property type="project" value="GO_Central"/>
</dbReference>
<evidence type="ECO:0000256" key="1">
    <source>
        <dbReference type="ARBA" id="ARBA00022729"/>
    </source>
</evidence>
<evidence type="ECO:0000256" key="4">
    <source>
        <dbReference type="SAM" id="SignalP"/>
    </source>
</evidence>
<dbReference type="SUPFAM" id="SSF50998">
    <property type="entry name" value="Quinoprotein alcohol dehydrogenase-like"/>
    <property type="match status" value="1"/>
</dbReference>
<dbReference type="InParanoid" id="A7SYH4"/>
<feature type="signal peptide" evidence="4">
    <location>
        <begin position="1"/>
        <end position="24"/>
    </location>
</feature>
<dbReference type="InterPro" id="IPR009039">
    <property type="entry name" value="EAR"/>
</dbReference>
<dbReference type="eggNOG" id="ENOG502QSAR">
    <property type="taxonomic scope" value="Eukaryota"/>
</dbReference>
<feature type="region of interest" description="Disordered" evidence="3">
    <location>
        <begin position="45"/>
        <end position="94"/>
    </location>
</feature>
<name>A7SYH4_NEMVE</name>
<protein>
    <submittedName>
        <fullName evidence="5">Uncharacterized protein</fullName>
    </submittedName>
</protein>
<keyword evidence="2" id="KW-0677">Repeat</keyword>
<keyword evidence="1 4" id="KW-0732">Signal</keyword>
<dbReference type="PROSITE" id="PS50912">
    <property type="entry name" value="EAR"/>
    <property type="match status" value="8"/>
</dbReference>
<keyword evidence="6" id="KW-1185">Reference proteome</keyword>
<evidence type="ECO:0000313" key="5">
    <source>
        <dbReference type="EMBL" id="EDO31244.1"/>
    </source>
</evidence>
<dbReference type="Pfam" id="PF03736">
    <property type="entry name" value="EPTP"/>
    <property type="match status" value="5"/>
</dbReference>
<evidence type="ECO:0000256" key="2">
    <source>
        <dbReference type="ARBA" id="ARBA00022737"/>
    </source>
</evidence>
<gene>
    <name evidence="5" type="ORF">NEMVEDRAFT_v1g248083</name>
</gene>
<accession>A7SYH4</accession>
<feature type="compositionally biased region" description="Low complexity" evidence="3">
    <location>
        <begin position="61"/>
        <end position="71"/>
    </location>
</feature>
<sequence length="851" mass="95274">MATLARTIVCLLVIYSVNIGLSSTKRKKCPRVCAREFRELLDKKFEKVPAGPRGPRGPRGRQGVQGPIGPQGLPGPSGPQGPPGQQGPKGDPGALVSLPRCGAGEYLTSDGRRLLCVKFDESICSAVASCTGGGVIQPVTTAVTTIPTTETPTMGFVNMTKFMKRYMIQTLYTDAWDLGTFYIGQQLFLGVSQLGSKSFVVYKWRRVENKSIFFNFQVLKVANARKWQPFRIGGEQYFAVASNSRNFDSPVFKWVDNQFVPFQTLQTKKAFDVEPIFIGKDVFLAVATFYGPYSHIFKWNGEKFTRYQSIVAAGSDLETFTIDGGVFLAITGPASRGPYATIYKWSGSRFEMFQRLYTEERAYGLKSLKVEGTPYLAVARWGADSSLIFQWNGTTFNEFQRVPSKRARDWVSITSPYMGKEKTYLAIISSGLDPVIYAWDKYHSRKFAKGLPGPSGPQGPPGQQGPKGDPGALVSLPRCGAGEYLTSDGRRLLCVKFDESICSAVASCTAIPTTETPTMGFVNMTKFMKRYMIQTLYTDAWDLGTFYIGQQLFLGVSQLGSKSFVVYKWRRVENKSIFFNFQVLKVANARKWQPFRIGGEQYFAVASNSRNFDSPVFKWVDNQFVPFQTLQTKKAFDVEPIFIGKDVFLAVATFYGPYSHIFKWNGEKFARYQSIVAAGSDLETFTIDGGVFLAITGPASRGPYATIYKWSGSRFEMFQRLYTEERAYGLKSLKVEGTPYLAVARWGADSSLIFQWNGTTFNEFQRVPSKRARDWVSITSPYMGKEKTYLAIISSGLDPVIYAWDKYHSRKFAKVQSISSARTRDMTFFIMGERVYLAVASHRSTGIYQGS</sequence>
<dbReference type="PANTHER" id="PTHR15261:SF4">
    <property type="entry name" value="THROMBOSPONDIN-TYPE LAMININ G DOMAIN AND EAR REPEAT-CONTAINING PROTEIN"/>
    <property type="match status" value="1"/>
</dbReference>
<dbReference type="InterPro" id="IPR008160">
    <property type="entry name" value="Collagen"/>
</dbReference>
<feature type="chain" id="PRO_5002712415" evidence="4">
    <location>
        <begin position="25"/>
        <end position="851"/>
    </location>
</feature>